<evidence type="ECO:0000313" key="3">
    <source>
        <dbReference type="Proteomes" id="UP000182894"/>
    </source>
</evidence>
<dbReference type="STRING" id="89065.SAMN05216605_10516"/>
<evidence type="ECO:0000256" key="1">
    <source>
        <dbReference type="SAM" id="Phobius"/>
    </source>
</evidence>
<keyword evidence="1" id="KW-0472">Membrane</keyword>
<gene>
    <name evidence="2" type="ORF">SAMN05216605_10516</name>
</gene>
<keyword evidence="3" id="KW-1185">Reference proteome</keyword>
<sequence length="121" mass="14197">MFDFDSRWLSVAVSVALIVHAAASYIFYRKYLEVIEEFLSDIELVKKHRDAYGNHFLGRRMREIAIVFVIMVPGMYKRQEVIPMWKVRRVPAALRFGVKFHFYSSVTVVSSMALLYYAQHA</sequence>
<accession>A0A1G8AEW4</accession>
<reference evidence="3" key="1">
    <citation type="submission" date="2016-10" db="EMBL/GenBank/DDBJ databases">
        <authorList>
            <person name="Varghese N."/>
            <person name="Submissions S."/>
        </authorList>
    </citation>
    <scope>NUCLEOTIDE SEQUENCE [LARGE SCALE GENOMIC DNA]</scope>
    <source>
        <strain evidence="3">ATCC 700689</strain>
    </source>
</reference>
<organism evidence="2 3">
    <name type="scientific">Pseudomonas abietaniphila</name>
    <dbReference type="NCBI Taxonomy" id="89065"/>
    <lineage>
        <taxon>Bacteria</taxon>
        <taxon>Pseudomonadati</taxon>
        <taxon>Pseudomonadota</taxon>
        <taxon>Gammaproteobacteria</taxon>
        <taxon>Pseudomonadales</taxon>
        <taxon>Pseudomonadaceae</taxon>
        <taxon>Pseudomonas</taxon>
    </lineage>
</organism>
<name>A0A1G8AEW4_9PSED</name>
<feature type="transmembrane region" description="Helical" evidence="1">
    <location>
        <begin position="96"/>
        <end position="118"/>
    </location>
</feature>
<keyword evidence="1" id="KW-0812">Transmembrane</keyword>
<protein>
    <submittedName>
        <fullName evidence="2">Uncharacterized protein</fullName>
    </submittedName>
</protein>
<proteinExistence type="predicted"/>
<dbReference type="OrthoDB" id="7025543at2"/>
<dbReference type="EMBL" id="FNCO01000005">
    <property type="protein sequence ID" value="SDH18860.1"/>
    <property type="molecule type" value="Genomic_DNA"/>
</dbReference>
<evidence type="ECO:0000313" key="2">
    <source>
        <dbReference type="EMBL" id="SDH18860.1"/>
    </source>
</evidence>
<dbReference type="RefSeq" id="WP_074752554.1">
    <property type="nucleotide sequence ID" value="NZ_FNCO01000005.1"/>
</dbReference>
<dbReference type="AlphaFoldDB" id="A0A1G8AEW4"/>
<dbReference type="Proteomes" id="UP000182894">
    <property type="component" value="Unassembled WGS sequence"/>
</dbReference>
<feature type="transmembrane region" description="Helical" evidence="1">
    <location>
        <begin position="6"/>
        <end position="28"/>
    </location>
</feature>
<keyword evidence="1" id="KW-1133">Transmembrane helix</keyword>